<keyword evidence="1" id="KW-0732">Signal</keyword>
<sequence length="578" mass="61265">MKKRIAIAIAAGFALSASAAVLQEWTFDEVAGKGVHQLSNSGTPGDAVWSYGATDKYVTDGNGNLNILPGTSGYNSAPFAAALAGSETYSFEVTVGAWAAGTTNVQLQCKLGAEVEIYAIVDPVNGLVFKFKADGKYQSVTASTNLTGTTEHTARIDFNIDAGTAAYFIDNVDVTGSWVDLTGLTFDNASSMIWQKSGGFTTADPSTVLKISSQRLSNTDAPEGVYVVDKYVSSDNNSAITHTVRTFNVQTGDVIVVVSSSSSKDEPAEGSVVFSGGTATLDAVESARANEYKGCSTRYWYTTATSSGTVPVEVQRNGTAYWITGVYHLRSSDGYTVPTLMGGPQAAAWDAAQSVTNSYTLGTNYAGVFIEAISTYGTGYWDPSNADTTVTYGNQHKRNIGSGAFRGVASLDNIWSSTNAATQVTLVGLAFASMPDGIEPTNQEKYDIWLSGYSVDAETGMMDHGDSDGLNNLTEYMWGGEPDNAASQGNSPVQSMVNDSGTDYLEYIYYELDDAASRGMASIFEVGTGLVITNWADASGYETGRGASSQVGLDVVTNRIPTDVEAKRFIRLQIEFTP</sequence>
<evidence type="ECO:0000313" key="2">
    <source>
        <dbReference type="EMBL" id="VGO18694.1"/>
    </source>
</evidence>
<evidence type="ECO:0000313" key="3">
    <source>
        <dbReference type="Proteomes" id="UP000346198"/>
    </source>
</evidence>
<evidence type="ECO:0000256" key="1">
    <source>
        <dbReference type="SAM" id="SignalP"/>
    </source>
</evidence>
<dbReference type="EMBL" id="CAAHFH010000001">
    <property type="protein sequence ID" value="VGO18694.1"/>
    <property type="molecule type" value="Genomic_DNA"/>
</dbReference>
<name>A0A6C2UH62_9BACT</name>
<feature type="chain" id="PRO_5025342097" description="CBM-cenC domain-containing protein" evidence="1">
    <location>
        <begin position="20"/>
        <end position="578"/>
    </location>
</feature>
<dbReference type="RefSeq" id="WP_136060153.1">
    <property type="nucleotide sequence ID" value="NZ_CAAHFH010000001.1"/>
</dbReference>
<dbReference type="AlphaFoldDB" id="A0A6C2UH62"/>
<reference evidence="2 3" key="1">
    <citation type="submission" date="2019-04" db="EMBL/GenBank/DDBJ databases">
        <authorList>
            <person name="Van Vliet M D."/>
        </authorList>
    </citation>
    <scope>NUCLEOTIDE SEQUENCE [LARGE SCALE GENOMIC DNA]</scope>
    <source>
        <strain evidence="2 3">F21</strain>
    </source>
</reference>
<feature type="signal peptide" evidence="1">
    <location>
        <begin position="1"/>
        <end position="19"/>
    </location>
</feature>
<evidence type="ECO:0008006" key="4">
    <source>
        <dbReference type="Google" id="ProtNLM"/>
    </source>
</evidence>
<dbReference type="Proteomes" id="UP000346198">
    <property type="component" value="Unassembled WGS sequence"/>
</dbReference>
<keyword evidence="3" id="KW-1185">Reference proteome</keyword>
<accession>A0A6C2UH62</accession>
<gene>
    <name evidence="2" type="ORF">SCARR_00747</name>
</gene>
<proteinExistence type="predicted"/>
<protein>
    <recommendedName>
        <fullName evidence="4">CBM-cenC domain-containing protein</fullName>
    </recommendedName>
</protein>
<organism evidence="2 3">
    <name type="scientific">Pontiella sulfatireligans</name>
    <dbReference type="NCBI Taxonomy" id="2750658"/>
    <lineage>
        <taxon>Bacteria</taxon>
        <taxon>Pseudomonadati</taxon>
        <taxon>Kiritimatiellota</taxon>
        <taxon>Kiritimatiellia</taxon>
        <taxon>Kiritimatiellales</taxon>
        <taxon>Pontiellaceae</taxon>
        <taxon>Pontiella</taxon>
    </lineage>
</organism>